<sequence length="32" mass="3494">MDDFMWVMPAVALVSCVIIGFGFIYGLPGNDD</sequence>
<organism evidence="2 3">
    <name type="scientific">Gordonia insulae</name>
    <dbReference type="NCBI Taxonomy" id="2420509"/>
    <lineage>
        <taxon>Bacteria</taxon>
        <taxon>Bacillati</taxon>
        <taxon>Actinomycetota</taxon>
        <taxon>Actinomycetes</taxon>
        <taxon>Mycobacteriales</taxon>
        <taxon>Gordoniaceae</taxon>
        <taxon>Gordonia</taxon>
    </lineage>
</organism>
<evidence type="ECO:0000313" key="3">
    <source>
        <dbReference type="Proteomes" id="UP000271469"/>
    </source>
</evidence>
<protein>
    <submittedName>
        <fullName evidence="2">Uncharacterized protein</fullName>
    </submittedName>
</protein>
<accession>A0A3G8JG13</accession>
<keyword evidence="3" id="KW-1185">Reference proteome</keyword>
<dbReference type="EMBL" id="CP033972">
    <property type="protein sequence ID" value="AZG43953.1"/>
    <property type="molecule type" value="Genomic_DNA"/>
</dbReference>
<evidence type="ECO:0000313" key="2">
    <source>
        <dbReference type="EMBL" id="AZG43953.1"/>
    </source>
</evidence>
<dbReference type="KEGG" id="gom:D7316_00530"/>
<name>A0A3G8JG13_9ACTN</name>
<dbReference type="Proteomes" id="UP000271469">
    <property type="component" value="Chromosome"/>
</dbReference>
<keyword evidence="1" id="KW-0812">Transmembrane</keyword>
<feature type="transmembrane region" description="Helical" evidence="1">
    <location>
        <begin position="6"/>
        <end position="27"/>
    </location>
</feature>
<reference evidence="2 3" key="1">
    <citation type="submission" date="2018-11" db="EMBL/GenBank/DDBJ databases">
        <title>Gordonia insulae sp. nov., isolated from an island soil.</title>
        <authorList>
            <person name="Kim Y.S."/>
            <person name="Kim S.B."/>
        </authorList>
    </citation>
    <scope>NUCLEOTIDE SEQUENCE [LARGE SCALE GENOMIC DNA]</scope>
    <source>
        <strain evidence="2 3">MMS17-SY073</strain>
    </source>
</reference>
<dbReference type="AlphaFoldDB" id="A0A3G8JG13"/>
<keyword evidence="1" id="KW-0472">Membrane</keyword>
<evidence type="ECO:0000256" key="1">
    <source>
        <dbReference type="SAM" id="Phobius"/>
    </source>
</evidence>
<keyword evidence="1" id="KW-1133">Transmembrane helix</keyword>
<gene>
    <name evidence="2" type="ORF">D7316_00530</name>
</gene>
<proteinExistence type="predicted"/>